<dbReference type="Proteomes" id="UP000708208">
    <property type="component" value="Unassembled WGS sequence"/>
</dbReference>
<reference evidence="2" key="1">
    <citation type="submission" date="2021-06" db="EMBL/GenBank/DDBJ databases">
        <authorList>
            <person name="Hodson N. C."/>
            <person name="Mongue J. A."/>
            <person name="Jaron S. K."/>
        </authorList>
    </citation>
    <scope>NUCLEOTIDE SEQUENCE</scope>
</reference>
<comment type="caution">
    <text evidence="2">The sequence shown here is derived from an EMBL/GenBank/DDBJ whole genome shotgun (WGS) entry which is preliminary data.</text>
</comment>
<feature type="non-terminal residue" evidence="2">
    <location>
        <position position="180"/>
    </location>
</feature>
<name>A0A8J2L775_9HEXA</name>
<keyword evidence="3" id="KW-1185">Reference proteome</keyword>
<feature type="region of interest" description="Disordered" evidence="1">
    <location>
        <begin position="1"/>
        <end position="84"/>
    </location>
</feature>
<dbReference type="EMBL" id="CAJVCH010551330">
    <property type="protein sequence ID" value="CAG7829397.1"/>
    <property type="molecule type" value="Genomic_DNA"/>
</dbReference>
<evidence type="ECO:0000256" key="1">
    <source>
        <dbReference type="SAM" id="MobiDB-lite"/>
    </source>
</evidence>
<proteinExistence type="predicted"/>
<feature type="compositionally biased region" description="Acidic residues" evidence="1">
    <location>
        <begin position="1"/>
        <end position="11"/>
    </location>
</feature>
<accession>A0A8J2L775</accession>
<feature type="compositionally biased region" description="Polar residues" evidence="1">
    <location>
        <begin position="39"/>
        <end position="55"/>
    </location>
</feature>
<sequence length="180" mass="20176">FAFDESEFYPELEDRTIAQEDPNIQNNDDPDSNGDGVGETTNQENSDNDDSQYGQIGQELNRDESGNTPDRTSPEDNTRIIIPDFNQTISQPYVISFKNSITSAPPVHFNRSDEECHWSSFRNGRLVDYSSSSEEGDFQDEFQNITEDSLEETVFTGSDEVVDADQEIDAVIITTPTPSS</sequence>
<protein>
    <submittedName>
        <fullName evidence="2">Uncharacterized protein</fullName>
    </submittedName>
</protein>
<evidence type="ECO:0000313" key="3">
    <source>
        <dbReference type="Proteomes" id="UP000708208"/>
    </source>
</evidence>
<organism evidence="2 3">
    <name type="scientific">Allacma fusca</name>
    <dbReference type="NCBI Taxonomy" id="39272"/>
    <lineage>
        <taxon>Eukaryota</taxon>
        <taxon>Metazoa</taxon>
        <taxon>Ecdysozoa</taxon>
        <taxon>Arthropoda</taxon>
        <taxon>Hexapoda</taxon>
        <taxon>Collembola</taxon>
        <taxon>Symphypleona</taxon>
        <taxon>Sminthuridae</taxon>
        <taxon>Allacma</taxon>
    </lineage>
</organism>
<dbReference type="AlphaFoldDB" id="A0A8J2L775"/>
<gene>
    <name evidence="2" type="ORF">AFUS01_LOCUS39262</name>
</gene>
<feature type="non-terminal residue" evidence="2">
    <location>
        <position position="1"/>
    </location>
</feature>
<evidence type="ECO:0000313" key="2">
    <source>
        <dbReference type="EMBL" id="CAG7829397.1"/>
    </source>
</evidence>